<feature type="transmembrane region" description="Helical" evidence="8">
    <location>
        <begin position="569"/>
        <end position="596"/>
    </location>
</feature>
<dbReference type="NCBIfam" id="TIGR00805">
    <property type="entry name" value="oat"/>
    <property type="match status" value="1"/>
</dbReference>
<dbReference type="AlphaFoldDB" id="A0A2G8KTQ6"/>
<evidence type="ECO:0000256" key="7">
    <source>
        <dbReference type="ARBA" id="ARBA00023157"/>
    </source>
</evidence>
<comment type="subcellular location">
    <subcellularLocation>
        <location evidence="1 8">Cell membrane</location>
        <topology evidence="1 8">Multi-pass membrane protein</topology>
    </subcellularLocation>
</comment>
<dbReference type="SUPFAM" id="SSF100895">
    <property type="entry name" value="Kazal-type serine protease inhibitors"/>
    <property type="match status" value="1"/>
</dbReference>
<feature type="transmembrane region" description="Helical" evidence="8">
    <location>
        <begin position="410"/>
        <end position="433"/>
    </location>
</feature>
<feature type="transmembrane region" description="Helical" evidence="8">
    <location>
        <begin position="375"/>
        <end position="395"/>
    </location>
</feature>
<dbReference type="PANTHER" id="PTHR11388">
    <property type="entry name" value="ORGANIC ANION TRANSPORTER"/>
    <property type="match status" value="1"/>
</dbReference>
<feature type="transmembrane region" description="Helical" evidence="8">
    <location>
        <begin position="90"/>
        <end position="112"/>
    </location>
</feature>
<feature type="domain" description="Kazal-like" evidence="11">
    <location>
        <begin position="489"/>
        <end position="543"/>
    </location>
</feature>
<feature type="transmembrane region" description="Helical" evidence="8">
    <location>
        <begin position="215"/>
        <end position="241"/>
    </location>
</feature>
<dbReference type="PROSITE" id="PS51465">
    <property type="entry name" value="KAZAL_2"/>
    <property type="match status" value="1"/>
</dbReference>
<gene>
    <name evidence="12" type="ORF">BSL78_11706</name>
</gene>
<dbReference type="InterPro" id="IPR004156">
    <property type="entry name" value="OATP"/>
</dbReference>
<dbReference type="InterPro" id="IPR036259">
    <property type="entry name" value="MFS_trans_sf"/>
</dbReference>
<dbReference type="Pfam" id="PF03137">
    <property type="entry name" value="OATP"/>
    <property type="match status" value="1"/>
</dbReference>
<feature type="transmembrane region" description="Helical" evidence="8">
    <location>
        <begin position="445"/>
        <end position="463"/>
    </location>
</feature>
<feature type="transmembrane region" description="Helical" evidence="8">
    <location>
        <begin position="603"/>
        <end position="624"/>
    </location>
</feature>
<feature type="transmembrane region" description="Helical" evidence="8">
    <location>
        <begin position="156"/>
        <end position="178"/>
    </location>
</feature>
<accession>A0A2G8KTQ6</accession>
<dbReference type="Pfam" id="PF07648">
    <property type="entry name" value="Kazal_2"/>
    <property type="match status" value="1"/>
</dbReference>
<dbReference type="Proteomes" id="UP000230750">
    <property type="component" value="Unassembled WGS sequence"/>
</dbReference>
<dbReference type="SUPFAM" id="SSF103473">
    <property type="entry name" value="MFS general substrate transporter"/>
    <property type="match status" value="1"/>
</dbReference>
<feature type="compositionally biased region" description="Polar residues" evidence="9">
    <location>
        <begin position="8"/>
        <end position="17"/>
    </location>
</feature>
<evidence type="ECO:0000256" key="8">
    <source>
        <dbReference type="RuleBase" id="RU362056"/>
    </source>
</evidence>
<protein>
    <recommendedName>
        <fullName evidence="8">Solute carrier organic anion transporter family member</fullName>
    </recommendedName>
</protein>
<feature type="domain" description="Major facilitator superfamily (MFS) profile" evidence="10">
    <location>
        <begin position="90"/>
        <end position="683"/>
    </location>
</feature>
<dbReference type="PANTHER" id="PTHR11388:SF100">
    <property type="entry name" value="SOLUTE CARRIER ORGANIC ANION TRANSPORTER FAMILY MEMBER 4A1"/>
    <property type="match status" value="1"/>
</dbReference>
<feature type="transmembrane region" description="Helical" evidence="8">
    <location>
        <begin position="656"/>
        <end position="679"/>
    </location>
</feature>
<evidence type="ECO:0000256" key="6">
    <source>
        <dbReference type="ARBA" id="ARBA00023136"/>
    </source>
</evidence>
<keyword evidence="3" id="KW-1003">Cell membrane</keyword>
<dbReference type="EMBL" id="MRZV01000375">
    <property type="protein sequence ID" value="PIK51384.1"/>
    <property type="molecule type" value="Genomic_DNA"/>
</dbReference>
<feature type="region of interest" description="Disordered" evidence="9">
    <location>
        <begin position="1"/>
        <end position="47"/>
    </location>
</feature>
<keyword evidence="7" id="KW-1015">Disulfide bond</keyword>
<comment type="similarity">
    <text evidence="2 8">Belongs to the organo anion transporter (TC 2.A.60) family.</text>
</comment>
<evidence type="ECO:0000256" key="2">
    <source>
        <dbReference type="ARBA" id="ARBA00009657"/>
    </source>
</evidence>
<dbReference type="Gene3D" id="1.20.1250.20">
    <property type="entry name" value="MFS general substrate transporter like domains"/>
    <property type="match status" value="1"/>
</dbReference>
<dbReference type="GO" id="GO:0015347">
    <property type="term" value="F:sodium-independent organic anion transmembrane transporter activity"/>
    <property type="evidence" value="ECO:0007669"/>
    <property type="project" value="TreeGrafter"/>
</dbReference>
<reference evidence="12 13" key="1">
    <citation type="journal article" date="2017" name="PLoS Biol.">
        <title>The sea cucumber genome provides insights into morphological evolution and visceral regeneration.</title>
        <authorList>
            <person name="Zhang X."/>
            <person name="Sun L."/>
            <person name="Yuan J."/>
            <person name="Sun Y."/>
            <person name="Gao Y."/>
            <person name="Zhang L."/>
            <person name="Li S."/>
            <person name="Dai H."/>
            <person name="Hamel J.F."/>
            <person name="Liu C."/>
            <person name="Yu Y."/>
            <person name="Liu S."/>
            <person name="Lin W."/>
            <person name="Guo K."/>
            <person name="Jin S."/>
            <person name="Xu P."/>
            <person name="Storey K.B."/>
            <person name="Huan P."/>
            <person name="Zhang T."/>
            <person name="Zhou Y."/>
            <person name="Zhang J."/>
            <person name="Lin C."/>
            <person name="Li X."/>
            <person name="Xing L."/>
            <person name="Huo D."/>
            <person name="Sun M."/>
            <person name="Wang L."/>
            <person name="Mercier A."/>
            <person name="Li F."/>
            <person name="Yang H."/>
            <person name="Xiang J."/>
        </authorList>
    </citation>
    <scope>NUCLEOTIDE SEQUENCE [LARGE SCALE GENOMIC DNA]</scope>
    <source>
        <strain evidence="12">Shaxun</strain>
        <tissue evidence="12">Muscle</tissue>
    </source>
</reference>
<keyword evidence="5 8" id="KW-1133">Transmembrane helix</keyword>
<dbReference type="InterPro" id="IPR002350">
    <property type="entry name" value="Kazal_dom"/>
</dbReference>
<organism evidence="12 13">
    <name type="scientific">Stichopus japonicus</name>
    <name type="common">Sea cucumber</name>
    <dbReference type="NCBI Taxonomy" id="307972"/>
    <lineage>
        <taxon>Eukaryota</taxon>
        <taxon>Metazoa</taxon>
        <taxon>Echinodermata</taxon>
        <taxon>Eleutherozoa</taxon>
        <taxon>Echinozoa</taxon>
        <taxon>Holothuroidea</taxon>
        <taxon>Aspidochirotacea</taxon>
        <taxon>Aspidochirotida</taxon>
        <taxon>Stichopodidae</taxon>
        <taxon>Apostichopus</taxon>
    </lineage>
</organism>
<evidence type="ECO:0000256" key="4">
    <source>
        <dbReference type="ARBA" id="ARBA00022692"/>
    </source>
</evidence>
<dbReference type="GO" id="GO:0016323">
    <property type="term" value="C:basolateral plasma membrane"/>
    <property type="evidence" value="ECO:0007669"/>
    <property type="project" value="TreeGrafter"/>
</dbReference>
<comment type="caution">
    <text evidence="12">The sequence shown here is derived from an EMBL/GenBank/DDBJ whole genome shotgun (WGS) entry which is preliminary data.</text>
</comment>
<keyword evidence="8" id="KW-0813">Transport</keyword>
<evidence type="ECO:0000256" key="9">
    <source>
        <dbReference type="SAM" id="MobiDB-lite"/>
    </source>
</evidence>
<evidence type="ECO:0000313" key="13">
    <source>
        <dbReference type="Proteomes" id="UP000230750"/>
    </source>
</evidence>
<keyword evidence="4 8" id="KW-0812">Transmembrane</keyword>
<dbReference type="GO" id="GO:0006811">
    <property type="term" value="P:monoatomic ion transport"/>
    <property type="evidence" value="ECO:0007669"/>
    <property type="project" value="UniProtKB-KW"/>
</dbReference>
<evidence type="ECO:0000256" key="3">
    <source>
        <dbReference type="ARBA" id="ARBA00022475"/>
    </source>
</evidence>
<dbReference type="PROSITE" id="PS00282">
    <property type="entry name" value="KAZAL_1"/>
    <property type="match status" value="1"/>
</dbReference>
<feature type="transmembrane region" description="Helical" evidence="8">
    <location>
        <begin position="253"/>
        <end position="280"/>
    </location>
</feature>
<dbReference type="GO" id="GO:0043252">
    <property type="term" value="P:sodium-independent organic anion transport"/>
    <property type="evidence" value="ECO:0007669"/>
    <property type="project" value="TreeGrafter"/>
</dbReference>
<dbReference type="PROSITE" id="PS50850">
    <property type="entry name" value="MFS"/>
    <property type="match status" value="1"/>
</dbReference>
<proteinExistence type="inferred from homology"/>
<name>A0A2G8KTQ6_STIJA</name>
<dbReference type="Gene3D" id="3.30.60.30">
    <property type="match status" value="1"/>
</dbReference>
<feature type="compositionally biased region" description="Basic and acidic residues" evidence="9">
    <location>
        <begin position="19"/>
        <end position="39"/>
    </location>
</feature>
<evidence type="ECO:0000313" key="12">
    <source>
        <dbReference type="EMBL" id="PIK51384.1"/>
    </source>
</evidence>
<keyword evidence="13" id="KW-1185">Reference proteome</keyword>
<keyword evidence="8" id="KW-0406">Ion transport</keyword>
<evidence type="ECO:0000259" key="10">
    <source>
        <dbReference type="PROSITE" id="PS50850"/>
    </source>
</evidence>
<evidence type="ECO:0000256" key="1">
    <source>
        <dbReference type="ARBA" id="ARBA00004651"/>
    </source>
</evidence>
<sequence>MEKVENGGLQNEGFQNDISEEKKKNDNHDNDLKTDEVKTNDVSLQERIGEYDDDVSKNSTSSDEDDENLRCGWFNLRPNWIQVFNRPAGFLFFIFLYSLAQSTTVNGLVYVVTTTLERRFNLPSTRSGSISSMYDFSVLIVIVFVTYFGERAHKPVWLGTGALIFGMGSFLFTLPHFLTHDYSYGSAEAAITCNASQVIRERCSDESNDEGNLSRYYYCFLAAQFLHGIGASPLYTLGQAYIYDNTAPKQGPVFLGIFQVASNFAPAIGFIGGGLLLQVYTDLKVRDEQTIDPGNPLWVGNWWLGFMCTGTVAIISAIPLLAFPKRLPGTQNIEKDRKLLSQSGSQFKPSGYGTIEKLRDFPRAIFNLLKNLPVLCNYLATASEFFLVACISVFGPKFVESQFSLTSAEAAMFAGLVVIPSALGGVLLGGWLIKFFDWQFKGRMRFVVGSLFTGWLMMLVLLASCPNIPFAGVTVAYGDQSDLLDIGESNVTSACNLNCTCGTEYDPVCGSNNVMYYTACHAGCSIVDDTIRKKEYADCNCVDIPGGTSEGGGEAIQGRCLQDCKYQTLFFVAIFGALLLTFAIVVPAVTGILSIVDESQRTLSLGLSSLFYRCLGTVPGPIIFGKLIDNSCMLWEDECEGLRTCWVYQNSEFARALFLVLFICRALSIIFFSGTLFFYKPVADHESEIKENLELDSKKIAAASVSEKEKEVVGRPRKE</sequence>
<feature type="transmembrane region" description="Helical" evidence="8">
    <location>
        <begin position="300"/>
        <end position="323"/>
    </location>
</feature>
<dbReference type="InterPro" id="IPR020846">
    <property type="entry name" value="MFS_dom"/>
</dbReference>
<feature type="transmembrane region" description="Helical" evidence="8">
    <location>
        <begin position="132"/>
        <end position="149"/>
    </location>
</feature>
<evidence type="ECO:0000259" key="11">
    <source>
        <dbReference type="PROSITE" id="PS51465"/>
    </source>
</evidence>
<dbReference type="OrthoDB" id="5062115at2759"/>
<dbReference type="InterPro" id="IPR036058">
    <property type="entry name" value="Kazal_dom_sf"/>
</dbReference>
<keyword evidence="6 8" id="KW-0472">Membrane</keyword>
<evidence type="ECO:0000256" key="5">
    <source>
        <dbReference type="ARBA" id="ARBA00022989"/>
    </source>
</evidence>